<accession>A0A1X7UJ74</accession>
<protein>
    <submittedName>
        <fullName evidence="1">Uncharacterized protein</fullName>
    </submittedName>
</protein>
<organism evidence="1">
    <name type="scientific">Amphimedon queenslandica</name>
    <name type="common">Sponge</name>
    <dbReference type="NCBI Taxonomy" id="400682"/>
    <lineage>
        <taxon>Eukaryota</taxon>
        <taxon>Metazoa</taxon>
        <taxon>Porifera</taxon>
        <taxon>Demospongiae</taxon>
        <taxon>Heteroscleromorpha</taxon>
        <taxon>Haplosclerida</taxon>
        <taxon>Niphatidae</taxon>
        <taxon>Amphimedon</taxon>
    </lineage>
</organism>
<name>A0A1X7UJ74_AMPQE</name>
<dbReference type="EnsemblMetazoa" id="Aqu2.1.28025_001">
    <property type="protein sequence ID" value="Aqu2.1.28025_001"/>
    <property type="gene ID" value="Aqu2.1.28025"/>
</dbReference>
<proteinExistence type="predicted"/>
<dbReference type="InParanoid" id="A0A1X7UJ74"/>
<reference evidence="1" key="1">
    <citation type="submission" date="2017-05" db="UniProtKB">
        <authorList>
            <consortium name="EnsemblMetazoa"/>
        </authorList>
    </citation>
    <scope>IDENTIFICATION</scope>
</reference>
<dbReference type="AlphaFoldDB" id="A0A1X7UJ74"/>
<sequence>MTRNKSLIGQGHKDIGDLLLDELENDLFPQGPKKKAIRNMLEDSLGEIRLSKSIVIVPSESLFLSFNAHPLFTVLDLNPP</sequence>
<evidence type="ECO:0000313" key="1">
    <source>
        <dbReference type="EnsemblMetazoa" id="Aqu2.1.28025_001"/>
    </source>
</evidence>